<dbReference type="FunFam" id="1.10.150.50:FF:000039">
    <property type="entry name" value="GA-binding protein alpha chain, putative"/>
    <property type="match status" value="1"/>
</dbReference>
<dbReference type="PROSITE" id="PS50061">
    <property type="entry name" value="ETS_DOMAIN_3"/>
    <property type="match status" value="1"/>
</dbReference>
<gene>
    <name evidence="6" type="ORF">QYM36_013105</name>
</gene>
<dbReference type="EMBL" id="JAVRJZ010000017">
    <property type="protein sequence ID" value="KAK2709323.1"/>
    <property type="molecule type" value="Genomic_DNA"/>
</dbReference>
<dbReference type="SUPFAM" id="SSF46785">
    <property type="entry name" value="Winged helix' DNA-binding domain"/>
    <property type="match status" value="1"/>
</dbReference>
<comment type="subcellular location">
    <subcellularLocation>
        <location evidence="3">Nucleus</location>
    </subcellularLocation>
</comment>
<dbReference type="PANTHER" id="PTHR11849">
    <property type="entry name" value="ETS"/>
    <property type="match status" value="1"/>
</dbReference>
<evidence type="ECO:0000259" key="4">
    <source>
        <dbReference type="PROSITE" id="PS50061"/>
    </source>
</evidence>
<dbReference type="SMART" id="SM00413">
    <property type="entry name" value="ETS"/>
    <property type="match status" value="1"/>
</dbReference>
<dbReference type="Pfam" id="PF00178">
    <property type="entry name" value="Ets"/>
    <property type="match status" value="1"/>
</dbReference>
<comment type="similarity">
    <text evidence="1 3">Belongs to the ETS family.</text>
</comment>
<dbReference type="SUPFAM" id="SSF47769">
    <property type="entry name" value="SAM/Pointed domain"/>
    <property type="match status" value="1"/>
</dbReference>
<accession>A0AA88HHX7</accession>
<sequence>MDGAGSSIIIGQETASFSILLDFNEPVGTIVKNLRESYNVHVKEPEIYLQNIEYVNRNTKLSEICIEKEGKGQIQVEISTGANGNTKINILDVVRPVDGIVSEEEIKTRWVEDPLFKAEQERLKMPDDPCEWTREHVQFWLNWAVKRFSLKQINPAMWKNIDGVSLCTMTHTIFKKLVKVDENDNFWTHMKLLKECKFVGVLHKSGQQKKRPVGSATVRPRIEGGLSQYDTIDGYRKGSSQVQLWQFLLDLLTSWEHRWAITWVPDKGCEGEFILLDPERVAELWGSKKNKPNMNYEKLSRALRYYYEGDMITKVPNKRFVYKFVCDLKQLLGFSAQDLDKMLAQCERKAFVRYGIQRPLDENIG</sequence>
<dbReference type="InterPro" id="IPR003118">
    <property type="entry name" value="Pointed_dom"/>
</dbReference>
<dbReference type="InterPro" id="IPR046328">
    <property type="entry name" value="ETS_fam"/>
</dbReference>
<dbReference type="GO" id="GO:0043565">
    <property type="term" value="F:sequence-specific DNA binding"/>
    <property type="evidence" value="ECO:0007669"/>
    <property type="project" value="InterPro"/>
</dbReference>
<dbReference type="Proteomes" id="UP001187531">
    <property type="component" value="Unassembled WGS sequence"/>
</dbReference>
<dbReference type="Gene3D" id="1.10.10.10">
    <property type="entry name" value="Winged helix-like DNA-binding domain superfamily/Winged helix DNA-binding domain"/>
    <property type="match status" value="1"/>
</dbReference>
<proteinExistence type="inferred from homology"/>
<dbReference type="EMBL" id="JAVRJZ010000017">
    <property type="protein sequence ID" value="KAK2709324.1"/>
    <property type="molecule type" value="Genomic_DNA"/>
</dbReference>
<keyword evidence="7" id="KW-1185">Reference proteome</keyword>
<feature type="domain" description="ETS" evidence="4">
    <location>
        <begin position="242"/>
        <end position="325"/>
    </location>
</feature>
<evidence type="ECO:0000313" key="7">
    <source>
        <dbReference type="Proteomes" id="UP001187531"/>
    </source>
</evidence>
<evidence type="ECO:0008006" key="8">
    <source>
        <dbReference type="Google" id="ProtNLM"/>
    </source>
</evidence>
<dbReference type="GO" id="GO:0000981">
    <property type="term" value="F:DNA-binding transcription factor activity, RNA polymerase II-specific"/>
    <property type="evidence" value="ECO:0007669"/>
    <property type="project" value="TreeGrafter"/>
</dbReference>
<evidence type="ECO:0000259" key="5">
    <source>
        <dbReference type="PROSITE" id="PS51433"/>
    </source>
</evidence>
<keyword evidence="3" id="KW-0539">Nucleus</keyword>
<dbReference type="PROSITE" id="PS00345">
    <property type="entry name" value="ETS_DOMAIN_1"/>
    <property type="match status" value="1"/>
</dbReference>
<dbReference type="InterPro" id="IPR036390">
    <property type="entry name" value="WH_DNA-bd_sf"/>
</dbReference>
<dbReference type="PANTHER" id="PTHR11849:SF195">
    <property type="entry name" value="GA-BINDING PROTEIN ALPHA CHAIN"/>
    <property type="match status" value="1"/>
</dbReference>
<dbReference type="SMART" id="SM00251">
    <property type="entry name" value="SAM_PNT"/>
    <property type="match status" value="1"/>
</dbReference>
<dbReference type="Pfam" id="PF02198">
    <property type="entry name" value="SAM_PNT"/>
    <property type="match status" value="1"/>
</dbReference>
<protein>
    <recommendedName>
        <fullName evidence="8">GA-binding protein alpha chain</fullName>
    </recommendedName>
</protein>
<dbReference type="GO" id="GO:0030154">
    <property type="term" value="P:cell differentiation"/>
    <property type="evidence" value="ECO:0007669"/>
    <property type="project" value="TreeGrafter"/>
</dbReference>
<dbReference type="GO" id="GO:0005634">
    <property type="term" value="C:nucleus"/>
    <property type="evidence" value="ECO:0007669"/>
    <property type="project" value="UniProtKB-SubCell"/>
</dbReference>
<name>A0AA88HHX7_ARTSF</name>
<dbReference type="PRINTS" id="PR00454">
    <property type="entry name" value="ETSDOMAIN"/>
</dbReference>
<dbReference type="PROSITE" id="PS51433">
    <property type="entry name" value="PNT"/>
    <property type="match status" value="1"/>
</dbReference>
<dbReference type="PROSITE" id="PS00346">
    <property type="entry name" value="ETS_DOMAIN_2"/>
    <property type="match status" value="1"/>
</dbReference>
<reference evidence="6" key="1">
    <citation type="submission" date="2023-07" db="EMBL/GenBank/DDBJ databases">
        <title>Chromosome-level genome assembly of Artemia franciscana.</title>
        <authorList>
            <person name="Jo E."/>
        </authorList>
    </citation>
    <scope>NUCLEOTIDE SEQUENCE</scope>
    <source>
        <tissue evidence="6">Whole body</tissue>
    </source>
</reference>
<evidence type="ECO:0000313" key="6">
    <source>
        <dbReference type="EMBL" id="KAK2709323.1"/>
    </source>
</evidence>
<dbReference type="Gene3D" id="1.10.150.50">
    <property type="entry name" value="Transcription Factor, Ets-1"/>
    <property type="match status" value="1"/>
</dbReference>
<organism evidence="6 7">
    <name type="scientific">Artemia franciscana</name>
    <name type="common">Brine shrimp</name>
    <name type="synonym">Artemia sanfranciscana</name>
    <dbReference type="NCBI Taxonomy" id="6661"/>
    <lineage>
        <taxon>Eukaryota</taxon>
        <taxon>Metazoa</taxon>
        <taxon>Ecdysozoa</taxon>
        <taxon>Arthropoda</taxon>
        <taxon>Crustacea</taxon>
        <taxon>Branchiopoda</taxon>
        <taxon>Anostraca</taxon>
        <taxon>Artemiidae</taxon>
        <taxon>Artemia</taxon>
    </lineage>
</organism>
<dbReference type="Pfam" id="PF11620">
    <property type="entry name" value="GABP-alpha"/>
    <property type="match status" value="1"/>
</dbReference>
<dbReference type="InterPro" id="IPR000418">
    <property type="entry name" value="Ets_dom"/>
</dbReference>
<dbReference type="InterPro" id="IPR036388">
    <property type="entry name" value="WH-like_DNA-bd_sf"/>
</dbReference>
<comment type="caution">
    <text evidence="6">The sequence shown here is derived from an EMBL/GenBank/DDBJ whole genome shotgun (WGS) entry which is preliminary data.</text>
</comment>
<evidence type="ECO:0000256" key="3">
    <source>
        <dbReference type="RuleBase" id="RU004019"/>
    </source>
</evidence>
<dbReference type="AlphaFoldDB" id="A0AA88HHX7"/>
<dbReference type="InterPro" id="IPR024668">
    <property type="entry name" value="GABP_asu_N"/>
</dbReference>
<dbReference type="InterPro" id="IPR013761">
    <property type="entry name" value="SAM/pointed_sf"/>
</dbReference>
<evidence type="ECO:0000256" key="2">
    <source>
        <dbReference type="ARBA" id="ARBA00023125"/>
    </source>
</evidence>
<dbReference type="Gene3D" id="3.10.20.90">
    <property type="entry name" value="Phosphatidylinositol 3-kinase Catalytic Subunit, Chain A, domain 1"/>
    <property type="match status" value="1"/>
</dbReference>
<feature type="domain" description="PNT" evidence="5">
    <location>
        <begin position="111"/>
        <end position="197"/>
    </location>
</feature>
<keyword evidence="2 3" id="KW-0238">DNA-binding</keyword>
<evidence type="ECO:0000256" key="1">
    <source>
        <dbReference type="ARBA" id="ARBA00005562"/>
    </source>
</evidence>